<accession>A6HQ99</accession>
<evidence type="ECO:0000313" key="1">
    <source>
        <dbReference type="EMBL" id="EDL80200.1"/>
    </source>
</evidence>
<dbReference type="AlphaFoldDB" id="A6HQ99"/>
<evidence type="ECO:0000313" key="2">
    <source>
        <dbReference type="Proteomes" id="UP000234681"/>
    </source>
</evidence>
<dbReference type="RGD" id="3238">
    <property type="gene designation" value="Oxt"/>
</dbReference>
<sequence>MQSPSLDWAPPWQWPGIKRSVWAGETITDGGSRTEHQRHGLPQSCLLPAWPTGSDLRLLHPELPPGRQEGCARPGYAQVSSLRTRRQRALLRAEHLLRGRAGLLRGHRRGAALPGGELPALALPVWPEALRKRRPLRHRGHLL</sequence>
<protein>
    <submittedName>
        <fullName evidence="1">Oxytocin</fullName>
    </submittedName>
</protein>
<dbReference type="Proteomes" id="UP000234681">
    <property type="component" value="Chromosome 3"/>
</dbReference>
<name>A6HQ99_RAT</name>
<proteinExistence type="predicted"/>
<evidence type="ECO:0000313" key="3">
    <source>
        <dbReference type="RGD" id="3238"/>
    </source>
</evidence>
<organism evidence="1 2">
    <name type="scientific">Rattus norvegicus</name>
    <name type="common">Rat</name>
    <dbReference type="NCBI Taxonomy" id="10116"/>
    <lineage>
        <taxon>Eukaryota</taxon>
        <taxon>Metazoa</taxon>
        <taxon>Chordata</taxon>
        <taxon>Craniata</taxon>
        <taxon>Vertebrata</taxon>
        <taxon>Euteleostomi</taxon>
        <taxon>Mammalia</taxon>
        <taxon>Eutheria</taxon>
        <taxon>Euarchontoglires</taxon>
        <taxon>Glires</taxon>
        <taxon>Rodentia</taxon>
        <taxon>Myomorpha</taxon>
        <taxon>Muroidea</taxon>
        <taxon>Muridae</taxon>
        <taxon>Murinae</taxon>
        <taxon>Rattus</taxon>
    </lineage>
</organism>
<reference evidence="2" key="1">
    <citation type="submission" date="2005-09" db="EMBL/GenBank/DDBJ databases">
        <authorList>
            <person name="Mural R.J."/>
            <person name="Li P.W."/>
            <person name="Adams M.D."/>
            <person name="Amanatides P.G."/>
            <person name="Baden-Tillson H."/>
            <person name="Barnstead M."/>
            <person name="Chin S.H."/>
            <person name="Dew I."/>
            <person name="Evans C.A."/>
            <person name="Ferriera S."/>
            <person name="Flanigan M."/>
            <person name="Fosler C."/>
            <person name="Glodek A."/>
            <person name="Gu Z."/>
            <person name="Holt R.A."/>
            <person name="Jennings D."/>
            <person name="Kraft C.L."/>
            <person name="Lu F."/>
            <person name="Nguyen T."/>
            <person name="Nusskern D.R."/>
            <person name="Pfannkoch C.M."/>
            <person name="Sitter C."/>
            <person name="Sutton G.G."/>
            <person name="Venter J.C."/>
            <person name="Wang Z."/>
            <person name="Woodage T."/>
            <person name="Zheng X.H."/>
            <person name="Zhong F."/>
        </authorList>
    </citation>
    <scope>NUCLEOTIDE SEQUENCE [LARGE SCALE GENOMIC DNA]</scope>
    <source>
        <strain>BN</strain>
        <strain evidence="2">Sprague-Dawley</strain>
    </source>
</reference>
<gene>
    <name evidence="1 3" type="primary">Oxt</name>
    <name evidence="1" type="ORF">rCG_27340</name>
</gene>
<dbReference type="EMBL" id="CH473949">
    <property type="protein sequence ID" value="EDL80200.1"/>
    <property type="molecule type" value="Genomic_DNA"/>
</dbReference>